<dbReference type="InterPro" id="IPR042080">
    <property type="entry name" value="RNA_2'-PTrans_N"/>
</dbReference>
<dbReference type="PANTHER" id="PTHR12684">
    <property type="entry name" value="PUTATIVE PHOSPHOTRANSFERASE"/>
    <property type="match status" value="1"/>
</dbReference>
<accession>A0A9P8PXK4</accession>
<evidence type="ECO:0000313" key="7">
    <source>
        <dbReference type="EMBL" id="KAH3679079.1"/>
    </source>
</evidence>
<dbReference type="FunFam" id="1.10.10.970:FF:000002">
    <property type="entry name" value="Tpt1p"/>
    <property type="match status" value="1"/>
</dbReference>
<evidence type="ECO:0000256" key="4">
    <source>
        <dbReference type="ARBA" id="ARBA00022679"/>
    </source>
</evidence>
<evidence type="ECO:0000256" key="5">
    <source>
        <dbReference type="ARBA" id="ARBA00023027"/>
    </source>
</evidence>
<sequence>MSDKRDKQISKALSYLLRHGAEKEKLSIDSNGFVQISNILQNNRLKTHKTTIEDIERIVNNNDKKRFTLKNINGITFICANQGHSLKKINQDDEVLQLITNDLFPEVLIHGTTHNKLKQILESDGLNKMNRNHIHFTSLLKNENENVSGLRLFSTVLIYLDIDKLKKNQDKIKFYKSLNNVYLTSGNDEGYLRKEYFAKIIDRKTGEEIPFV</sequence>
<gene>
    <name evidence="7" type="ORF">WICMUC_001275</name>
</gene>
<evidence type="ECO:0000256" key="2">
    <source>
        <dbReference type="ARBA" id="ARBA00009836"/>
    </source>
</evidence>
<keyword evidence="5" id="KW-0520">NAD</keyword>
<dbReference type="SUPFAM" id="SSF56399">
    <property type="entry name" value="ADP-ribosylation"/>
    <property type="match status" value="1"/>
</dbReference>
<comment type="function">
    <text evidence="1">Catalyzes the last step of tRNA splicing, the transfer of the splice junction 2'-phosphate from ligated tRNA to NAD to produce ADP-ribose 1''-2'' cyclic phosphate.</text>
</comment>
<comment type="similarity">
    <text evidence="2">Belongs to the KptA/TPT1 family.</text>
</comment>
<dbReference type="PANTHER" id="PTHR12684:SF2">
    <property type="entry name" value="TRNA 2'-PHOSPHOTRANSFERASE 1"/>
    <property type="match status" value="1"/>
</dbReference>
<dbReference type="Pfam" id="PF01885">
    <property type="entry name" value="PTS_2-RNA"/>
    <property type="match status" value="1"/>
</dbReference>
<name>A0A9P8PXK4_9ASCO</name>
<keyword evidence="8" id="KW-1185">Reference proteome</keyword>
<dbReference type="OrthoDB" id="419694at2759"/>
<dbReference type="Proteomes" id="UP000769528">
    <property type="component" value="Unassembled WGS sequence"/>
</dbReference>
<dbReference type="EMBL" id="JAEUBF010000390">
    <property type="protein sequence ID" value="KAH3679079.1"/>
    <property type="molecule type" value="Genomic_DNA"/>
</dbReference>
<dbReference type="GO" id="GO:0000215">
    <property type="term" value="F:tRNA 2'-phosphotransferase activity"/>
    <property type="evidence" value="ECO:0007669"/>
    <property type="project" value="UniProtKB-EC"/>
</dbReference>
<dbReference type="EC" id="2.7.1.160" evidence="3"/>
<organism evidence="7 8">
    <name type="scientific">Wickerhamomyces mucosus</name>
    <dbReference type="NCBI Taxonomy" id="1378264"/>
    <lineage>
        <taxon>Eukaryota</taxon>
        <taxon>Fungi</taxon>
        <taxon>Dikarya</taxon>
        <taxon>Ascomycota</taxon>
        <taxon>Saccharomycotina</taxon>
        <taxon>Saccharomycetes</taxon>
        <taxon>Phaffomycetales</taxon>
        <taxon>Wickerhamomycetaceae</taxon>
        <taxon>Wickerhamomyces</taxon>
    </lineage>
</organism>
<dbReference type="InterPro" id="IPR002745">
    <property type="entry name" value="Ptrans_KptA/Tpt1"/>
</dbReference>
<evidence type="ECO:0000256" key="6">
    <source>
        <dbReference type="ARBA" id="ARBA00047949"/>
    </source>
</evidence>
<comment type="caution">
    <text evidence="7">The sequence shown here is derived from an EMBL/GenBank/DDBJ whole genome shotgun (WGS) entry which is preliminary data.</text>
</comment>
<evidence type="ECO:0000313" key="8">
    <source>
        <dbReference type="Proteomes" id="UP000769528"/>
    </source>
</evidence>
<dbReference type="Gene3D" id="1.10.10.970">
    <property type="entry name" value="RNA 2'-phosphotransferase, Tpt1/KptA family, N-terminal domain"/>
    <property type="match status" value="1"/>
</dbReference>
<dbReference type="Gene3D" id="3.20.170.30">
    <property type="match status" value="1"/>
</dbReference>
<dbReference type="InterPro" id="IPR042081">
    <property type="entry name" value="RNA_2'-PTrans_C"/>
</dbReference>
<reference evidence="7" key="2">
    <citation type="submission" date="2021-01" db="EMBL/GenBank/DDBJ databases">
        <authorList>
            <person name="Schikora-Tamarit M.A."/>
        </authorList>
    </citation>
    <scope>NUCLEOTIDE SEQUENCE</scope>
    <source>
        <strain evidence="7">CBS6341</strain>
    </source>
</reference>
<proteinExistence type="inferred from homology"/>
<protein>
    <recommendedName>
        <fullName evidence="3">2'-phosphotransferase</fullName>
        <ecNumber evidence="3">2.7.1.160</ecNumber>
    </recommendedName>
</protein>
<keyword evidence="4" id="KW-0808">Transferase</keyword>
<evidence type="ECO:0000256" key="3">
    <source>
        <dbReference type="ARBA" id="ARBA00012007"/>
    </source>
</evidence>
<reference evidence="7" key="1">
    <citation type="journal article" date="2021" name="Open Biol.">
        <title>Shared evolutionary footprints suggest mitochondrial oxidative damage underlies multiple complex I losses in fungi.</title>
        <authorList>
            <person name="Schikora-Tamarit M.A."/>
            <person name="Marcet-Houben M."/>
            <person name="Nosek J."/>
            <person name="Gabaldon T."/>
        </authorList>
    </citation>
    <scope>NUCLEOTIDE SEQUENCE</scope>
    <source>
        <strain evidence="7">CBS6341</strain>
    </source>
</reference>
<dbReference type="GO" id="GO:0006388">
    <property type="term" value="P:tRNA splicing, via endonucleolytic cleavage and ligation"/>
    <property type="evidence" value="ECO:0007669"/>
    <property type="project" value="TreeGrafter"/>
</dbReference>
<comment type="catalytic activity">
    <reaction evidence="6">
        <text>2'-phospho-[ligated tRNA] + NAD(+) = mature tRNA + ADP-alpha-D-ribose 1'',2''-cyclic phosphate + nicotinamide</text>
        <dbReference type="Rhea" id="RHEA:23324"/>
        <dbReference type="Rhea" id="RHEA-COMP:11106"/>
        <dbReference type="Rhea" id="RHEA-COMP:11107"/>
        <dbReference type="ChEBI" id="CHEBI:17154"/>
        <dbReference type="ChEBI" id="CHEBI:57540"/>
        <dbReference type="ChEBI" id="CHEBI:76596"/>
        <dbReference type="ChEBI" id="CHEBI:82883"/>
        <dbReference type="ChEBI" id="CHEBI:85027"/>
        <dbReference type="EC" id="2.7.1.160"/>
    </reaction>
</comment>
<evidence type="ECO:0000256" key="1">
    <source>
        <dbReference type="ARBA" id="ARBA00003343"/>
    </source>
</evidence>
<dbReference type="AlphaFoldDB" id="A0A9P8PXK4"/>